<sequence>MQLSSQFGSYAEPSFTPEAVHLTTALLYRLIYYHTSVAFRMAKDQSLQQLQQPADIKDVLAAQEKDFDCLPCRLMGSAAFTGLGIYTYASGMKQLREREREIMRNANRLTLGARKGMIYAMSAGLVGLAMSKFSALHGDRGREADENAAACACVEANTSIANAYSRSGNTVGLRSYDLASGRQ</sequence>
<proteinExistence type="predicted"/>
<dbReference type="InterPro" id="IPR028036">
    <property type="entry name" value="DMAC1-like_dom"/>
</dbReference>
<name>A0A3M7FY51_HORWE</name>
<dbReference type="PANTHER" id="PTHR28048">
    <property type="entry name" value="ACR195WP"/>
    <property type="match status" value="1"/>
</dbReference>
<evidence type="ECO:0000313" key="2">
    <source>
        <dbReference type="EMBL" id="RMY93374.1"/>
    </source>
</evidence>
<dbReference type="OrthoDB" id="6604875at2759"/>
<dbReference type="EMBL" id="QWIR01000021">
    <property type="protein sequence ID" value="RMY93374.1"/>
    <property type="molecule type" value="Genomic_DNA"/>
</dbReference>
<feature type="domain" description="Distal membrane-arm assembly complex protein 1-like" evidence="1">
    <location>
        <begin position="68"/>
        <end position="106"/>
    </location>
</feature>
<dbReference type="InterPro" id="IPR053092">
    <property type="entry name" value="Mitochondrial_unc_protein"/>
</dbReference>
<comment type="caution">
    <text evidence="2">The sequence shown here is derived from an EMBL/GenBank/DDBJ whole genome shotgun (WGS) entry which is preliminary data.</text>
</comment>
<dbReference type="PANTHER" id="PTHR28048:SF1">
    <property type="entry name" value="ACR195WP"/>
    <property type="match status" value="1"/>
</dbReference>
<dbReference type="Pfam" id="PF15055">
    <property type="entry name" value="DMAC1_Dmo2"/>
    <property type="match status" value="1"/>
</dbReference>
<evidence type="ECO:0000313" key="3">
    <source>
        <dbReference type="Proteomes" id="UP000268823"/>
    </source>
</evidence>
<dbReference type="AlphaFoldDB" id="A0A3M7FY51"/>
<dbReference type="Proteomes" id="UP000268823">
    <property type="component" value="Unassembled WGS sequence"/>
</dbReference>
<accession>A0A3M7FY51</accession>
<dbReference type="VEuPathDB" id="FungiDB:BTJ68_03802"/>
<gene>
    <name evidence="2" type="ORF">D0861_01956</name>
</gene>
<organism evidence="2 3">
    <name type="scientific">Hortaea werneckii</name>
    <name type="common">Black yeast</name>
    <name type="synonym">Cladosporium werneckii</name>
    <dbReference type="NCBI Taxonomy" id="91943"/>
    <lineage>
        <taxon>Eukaryota</taxon>
        <taxon>Fungi</taxon>
        <taxon>Dikarya</taxon>
        <taxon>Ascomycota</taxon>
        <taxon>Pezizomycotina</taxon>
        <taxon>Dothideomycetes</taxon>
        <taxon>Dothideomycetidae</taxon>
        <taxon>Mycosphaerellales</taxon>
        <taxon>Teratosphaeriaceae</taxon>
        <taxon>Hortaea</taxon>
    </lineage>
</organism>
<reference evidence="2 3" key="1">
    <citation type="journal article" date="2018" name="BMC Genomics">
        <title>Genomic evidence for intraspecific hybridization in a clonal and extremely halotolerant yeast.</title>
        <authorList>
            <person name="Gostincar C."/>
            <person name="Stajich J.E."/>
            <person name="Zupancic J."/>
            <person name="Zalar P."/>
            <person name="Gunde-Cimerman N."/>
        </authorList>
    </citation>
    <scope>NUCLEOTIDE SEQUENCE [LARGE SCALE GENOMIC DNA]</scope>
    <source>
        <strain evidence="2 3">EXF-2788</strain>
    </source>
</reference>
<protein>
    <recommendedName>
        <fullName evidence="1">Distal membrane-arm assembly complex protein 1-like domain-containing protein</fullName>
    </recommendedName>
</protein>
<evidence type="ECO:0000259" key="1">
    <source>
        <dbReference type="Pfam" id="PF15055"/>
    </source>
</evidence>